<organism evidence="3 4">
    <name type="scientific">Gluconobacter cerinus</name>
    <dbReference type="NCBI Taxonomy" id="38307"/>
    <lineage>
        <taxon>Bacteria</taxon>
        <taxon>Pseudomonadati</taxon>
        <taxon>Pseudomonadota</taxon>
        <taxon>Alphaproteobacteria</taxon>
        <taxon>Acetobacterales</taxon>
        <taxon>Acetobacteraceae</taxon>
        <taxon>Gluconobacter</taxon>
    </lineage>
</organism>
<keyword evidence="2" id="KW-0812">Transmembrane</keyword>
<sequence length="74" mass="8031">MDNVAMAFGSQGNMPNPPKDWSNGSHLPMAAMMADTALVGIFSGGLFTIFPRMAHHKDNCHENGNKQGKPDCWV</sequence>
<comment type="caution">
    <text evidence="3">The sequence shown here is derived from an EMBL/GenBank/DDBJ whole genome shotgun (WGS) entry which is preliminary data.</text>
</comment>
<evidence type="ECO:0000256" key="2">
    <source>
        <dbReference type="SAM" id="Phobius"/>
    </source>
</evidence>
<dbReference type="AlphaFoldDB" id="A0AAV5NGJ9"/>
<feature type="transmembrane region" description="Helical" evidence="2">
    <location>
        <begin position="27"/>
        <end position="50"/>
    </location>
</feature>
<evidence type="ECO:0000313" key="3">
    <source>
        <dbReference type="EMBL" id="GLQ63537.1"/>
    </source>
</evidence>
<gene>
    <name evidence="3" type="ORF">GCM10007867_23820</name>
</gene>
<dbReference type="EMBL" id="BSNU01000004">
    <property type="protein sequence ID" value="GLQ63537.1"/>
    <property type="molecule type" value="Genomic_DNA"/>
</dbReference>
<reference evidence="4" key="1">
    <citation type="journal article" date="2019" name="Int. J. Syst. Evol. Microbiol.">
        <title>The Global Catalogue of Microorganisms (GCM) 10K type strain sequencing project: providing services to taxonomists for standard genome sequencing and annotation.</title>
        <authorList>
            <consortium name="The Broad Institute Genomics Platform"/>
            <consortium name="The Broad Institute Genome Sequencing Center for Infectious Disease"/>
            <person name="Wu L."/>
            <person name="Ma J."/>
        </authorList>
    </citation>
    <scope>NUCLEOTIDE SEQUENCE [LARGE SCALE GENOMIC DNA]</scope>
    <source>
        <strain evidence="4">NBRC 3267</strain>
    </source>
</reference>
<keyword evidence="2" id="KW-0472">Membrane</keyword>
<dbReference type="Proteomes" id="UP001156614">
    <property type="component" value="Unassembled WGS sequence"/>
</dbReference>
<protein>
    <submittedName>
        <fullName evidence="3">Uncharacterized protein</fullName>
    </submittedName>
</protein>
<evidence type="ECO:0000313" key="4">
    <source>
        <dbReference type="Proteomes" id="UP001156614"/>
    </source>
</evidence>
<keyword evidence="2" id="KW-1133">Transmembrane helix</keyword>
<keyword evidence="4" id="KW-1185">Reference proteome</keyword>
<feature type="region of interest" description="Disordered" evidence="1">
    <location>
        <begin position="1"/>
        <end position="22"/>
    </location>
</feature>
<name>A0AAV5NGJ9_9PROT</name>
<evidence type="ECO:0000256" key="1">
    <source>
        <dbReference type="SAM" id="MobiDB-lite"/>
    </source>
</evidence>
<proteinExistence type="predicted"/>
<accession>A0AAV5NGJ9</accession>